<organism evidence="1 2">
    <name type="scientific">Tribolium castaneum</name>
    <name type="common">Red flour beetle</name>
    <dbReference type="NCBI Taxonomy" id="7070"/>
    <lineage>
        <taxon>Eukaryota</taxon>
        <taxon>Metazoa</taxon>
        <taxon>Ecdysozoa</taxon>
        <taxon>Arthropoda</taxon>
        <taxon>Hexapoda</taxon>
        <taxon>Insecta</taxon>
        <taxon>Pterygota</taxon>
        <taxon>Neoptera</taxon>
        <taxon>Endopterygota</taxon>
        <taxon>Coleoptera</taxon>
        <taxon>Polyphaga</taxon>
        <taxon>Cucujiformia</taxon>
        <taxon>Tenebrionidae</taxon>
        <taxon>Tenebrionidae incertae sedis</taxon>
        <taxon>Tribolium</taxon>
    </lineage>
</organism>
<gene>
    <name evidence="1" type="primary">GLEAN_13549</name>
    <name evidence="1" type="ORF">TcasGA2_TC013549</name>
</gene>
<reference evidence="1 2" key="2">
    <citation type="journal article" date="2010" name="Nucleic Acids Res.">
        <title>BeetleBase in 2010: revisions to provide comprehensive genomic information for Tribolium castaneum.</title>
        <authorList>
            <person name="Kim H.S."/>
            <person name="Murphy T."/>
            <person name="Xia J."/>
            <person name="Caragea D."/>
            <person name="Park Y."/>
            <person name="Beeman R.W."/>
            <person name="Lorenzen M.D."/>
            <person name="Butcher S."/>
            <person name="Manak J.R."/>
            <person name="Brown S.J."/>
        </authorList>
    </citation>
    <scope>GENOME REANNOTATION</scope>
    <source>
        <strain evidence="1 2">Georgia GA2</strain>
    </source>
</reference>
<accession>D6WKY1</accession>
<dbReference type="Proteomes" id="UP000007266">
    <property type="component" value="Linkage group 5"/>
</dbReference>
<dbReference type="AlphaFoldDB" id="D6WKY1"/>
<dbReference type="EMBL" id="KQ971343">
    <property type="protein sequence ID" value="EFA03545.1"/>
    <property type="molecule type" value="Genomic_DNA"/>
</dbReference>
<evidence type="ECO:0000313" key="1">
    <source>
        <dbReference type="EMBL" id="EFA03545.1"/>
    </source>
</evidence>
<name>D6WKY1_TRICA</name>
<evidence type="ECO:0000313" key="2">
    <source>
        <dbReference type="Proteomes" id="UP000007266"/>
    </source>
</evidence>
<keyword evidence="2" id="KW-1185">Reference proteome</keyword>
<sequence>MLRKNRNDRLVLKFRTERCANATWMNPSSTNQSINAAGGILRVLALIMLSKELTELQIKAGTVQRHFSFLFSMDIQKQFAEKAERSNCRFCQDSERFKAITGFTFGTAKQLPSPTPDYYIYEKTAIIFHKRSSWQHRGEGNLAVEDIVCDL</sequence>
<proteinExistence type="predicted"/>
<protein>
    <submittedName>
        <fullName evidence="1">Uncharacterized protein</fullName>
    </submittedName>
</protein>
<dbReference type="HOGENOM" id="CLU_1733841_0_0_1"/>
<dbReference type="InParanoid" id="D6WKY1"/>
<reference evidence="1 2" key="1">
    <citation type="journal article" date="2008" name="Nature">
        <title>The genome of the model beetle and pest Tribolium castaneum.</title>
        <authorList>
            <consortium name="Tribolium Genome Sequencing Consortium"/>
            <person name="Richards S."/>
            <person name="Gibbs R.A."/>
            <person name="Weinstock G.M."/>
            <person name="Brown S.J."/>
            <person name="Denell R."/>
            <person name="Beeman R.W."/>
            <person name="Gibbs R."/>
            <person name="Beeman R.W."/>
            <person name="Brown S.J."/>
            <person name="Bucher G."/>
            <person name="Friedrich M."/>
            <person name="Grimmelikhuijzen C.J."/>
            <person name="Klingler M."/>
            <person name="Lorenzen M."/>
            <person name="Richards S."/>
            <person name="Roth S."/>
            <person name="Schroder R."/>
            <person name="Tautz D."/>
            <person name="Zdobnov E.M."/>
            <person name="Muzny D."/>
            <person name="Gibbs R.A."/>
            <person name="Weinstock G.M."/>
            <person name="Attaway T."/>
            <person name="Bell S."/>
            <person name="Buhay C.J."/>
            <person name="Chandrabose M.N."/>
            <person name="Chavez D."/>
            <person name="Clerk-Blankenburg K.P."/>
            <person name="Cree A."/>
            <person name="Dao M."/>
            <person name="Davis C."/>
            <person name="Chacko J."/>
            <person name="Dinh H."/>
            <person name="Dugan-Rocha S."/>
            <person name="Fowler G."/>
            <person name="Garner T.T."/>
            <person name="Garnes J."/>
            <person name="Gnirke A."/>
            <person name="Hawes A."/>
            <person name="Hernandez J."/>
            <person name="Hines S."/>
            <person name="Holder M."/>
            <person name="Hume J."/>
            <person name="Jhangiani S.N."/>
            <person name="Joshi V."/>
            <person name="Khan Z.M."/>
            <person name="Jackson L."/>
            <person name="Kovar C."/>
            <person name="Kowis A."/>
            <person name="Lee S."/>
            <person name="Lewis L.R."/>
            <person name="Margolis J."/>
            <person name="Morgan M."/>
            <person name="Nazareth L.V."/>
            <person name="Nguyen N."/>
            <person name="Okwuonu G."/>
            <person name="Parker D."/>
            <person name="Richards S."/>
            <person name="Ruiz S.J."/>
            <person name="Santibanez J."/>
            <person name="Savard J."/>
            <person name="Scherer S.E."/>
            <person name="Schneider B."/>
            <person name="Sodergren E."/>
            <person name="Tautz D."/>
            <person name="Vattahil S."/>
            <person name="Villasana D."/>
            <person name="White C.S."/>
            <person name="Wright R."/>
            <person name="Park Y."/>
            <person name="Beeman R.W."/>
            <person name="Lord J."/>
            <person name="Oppert B."/>
            <person name="Lorenzen M."/>
            <person name="Brown S."/>
            <person name="Wang L."/>
            <person name="Savard J."/>
            <person name="Tautz D."/>
            <person name="Richards S."/>
            <person name="Weinstock G."/>
            <person name="Gibbs R.A."/>
            <person name="Liu Y."/>
            <person name="Worley K."/>
            <person name="Weinstock G."/>
            <person name="Elsik C.G."/>
            <person name="Reese J.T."/>
            <person name="Elhaik E."/>
            <person name="Landan G."/>
            <person name="Graur D."/>
            <person name="Arensburger P."/>
            <person name="Atkinson P."/>
            <person name="Beeman R.W."/>
            <person name="Beidler J."/>
            <person name="Brown S.J."/>
            <person name="Demuth J.P."/>
            <person name="Drury D.W."/>
            <person name="Du Y.Z."/>
            <person name="Fujiwara H."/>
            <person name="Lorenzen M."/>
            <person name="Maselli V."/>
            <person name="Osanai M."/>
            <person name="Park Y."/>
            <person name="Robertson H.M."/>
            <person name="Tu Z."/>
            <person name="Wang J.J."/>
            <person name="Wang S."/>
            <person name="Richards S."/>
            <person name="Song H."/>
            <person name="Zhang L."/>
            <person name="Sodergren E."/>
            <person name="Werner D."/>
            <person name="Stanke M."/>
            <person name="Morgenstern B."/>
            <person name="Solovyev V."/>
            <person name="Kosarev P."/>
            <person name="Brown G."/>
            <person name="Chen H.C."/>
            <person name="Ermolaeva O."/>
            <person name="Hlavina W."/>
            <person name="Kapustin Y."/>
            <person name="Kiryutin B."/>
            <person name="Kitts P."/>
            <person name="Maglott D."/>
            <person name="Pruitt K."/>
            <person name="Sapojnikov V."/>
            <person name="Souvorov A."/>
            <person name="Mackey A.J."/>
            <person name="Waterhouse R.M."/>
            <person name="Wyder S."/>
            <person name="Zdobnov E.M."/>
            <person name="Zdobnov E.M."/>
            <person name="Wyder S."/>
            <person name="Kriventseva E.V."/>
            <person name="Kadowaki T."/>
            <person name="Bork P."/>
            <person name="Aranda M."/>
            <person name="Bao R."/>
            <person name="Beermann A."/>
            <person name="Berns N."/>
            <person name="Bolognesi R."/>
            <person name="Bonneton F."/>
            <person name="Bopp D."/>
            <person name="Brown S.J."/>
            <person name="Bucher G."/>
            <person name="Butts T."/>
            <person name="Chaumot A."/>
            <person name="Denell R.E."/>
            <person name="Ferrier D.E."/>
            <person name="Friedrich M."/>
            <person name="Gordon C.M."/>
            <person name="Jindra M."/>
            <person name="Klingler M."/>
            <person name="Lan Q."/>
            <person name="Lattorff H.M."/>
            <person name="Laudet V."/>
            <person name="von Levetsow C."/>
            <person name="Liu Z."/>
            <person name="Lutz R."/>
            <person name="Lynch J.A."/>
            <person name="da Fonseca R.N."/>
            <person name="Posnien N."/>
            <person name="Reuter R."/>
            <person name="Roth S."/>
            <person name="Savard J."/>
            <person name="Schinko J.B."/>
            <person name="Schmitt C."/>
            <person name="Schoppmeier M."/>
            <person name="Schroder R."/>
            <person name="Shippy T.D."/>
            <person name="Simonnet F."/>
            <person name="Marques-Souza H."/>
            <person name="Tautz D."/>
            <person name="Tomoyasu Y."/>
            <person name="Trauner J."/>
            <person name="Van der Zee M."/>
            <person name="Vervoort M."/>
            <person name="Wittkopp N."/>
            <person name="Wimmer E.A."/>
            <person name="Yang X."/>
            <person name="Jones A.K."/>
            <person name="Sattelle D.B."/>
            <person name="Ebert P.R."/>
            <person name="Nelson D."/>
            <person name="Scott J.G."/>
            <person name="Beeman R.W."/>
            <person name="Muthukrishnan S."/>
            <person name="Kramer K.J."/>
            <person name="Arakane Y."/>
            <person name="Beeman R.W."/>
            <person name="Zhu Q."/>
            <person name="Hogenkamp D."/>
            <person name="Dixit R."/>
            <person name="Oppert B."/>
            <person name="Jiang H."/>
            <person name="Zou Z."/>
            <person name="Marshall J."/>
            <person name="Elpidina E."/>
            <person name="Vinokurov K."/>
            <person name="Oppert C."/>
            <person name="Zou Z."/>
            <person name="Evans J."/>
            <person name="Lu Z."/>
            <person name="Zhao P."/>
            <person name="Sumathipala N."/>
            <person name="Altincicek B."/>
            <person name="Vilcinskas A."/>
            <person name="Williams M."/>
            <person name="Hultmark D."/>
            <person name="Hetru C."/>
            <person name="Jiang H."/>
            <person name="Grimmelikhuijzen C.J."/>
            <person name="Hauser F."/>
            <person name="Cazzamali G."/>
            <person name="Williamson M."/>
            <person name="Park Y."/>
            <person name="Li B."/>
            <person name="Tanaka Y."/>
            <person name="Predel R."/>
            <person name="Neupert S."/>
            <person name="Schachtner J."/>
            <person name="Verleyen P."/>
            <person name="Raible F."/>
            <person name="Bork P."/>
            <person name="Friedrich M."/>
            <person name="Walden K.K."/>
            <person name="Robertson H.M."/>
            <person name="Angeli S."/>
            <person name="Foret S."/>
            <person name="Bucher G."/>
            <person name="Schuetz S."/>
            <person name="Maleszka R."/>
            <person name="Wimmer E.A."/>
            <person name="Beeman R.W."/>
            <person name="Lorenzen M."/>
            <person name="Tomoyasu Y."/>
            <person name="Miller S.C."/>
            <person name="Grossmann D."/>
            <person name="Bucher G."/>
        </authorList>
    </citation>
    <scope>NUCLEOTIDE SEQUENCE [LARGE SCALE GENOMIC DNA]</scope>
    <source>
        <strain evidence="1 2">Georgia GA2</strain>
    </source>
</reference>